<dbReference type="PANTHER" id="PTHR31187:SF13">
    <property type="entry name" value="ADP,ATP CARRIER PROTEIN 1, CHLOROPLASTIC"/>
    <property type="match status" value="1"/>
</dbReference>
<dbReference type="AlphaFoldDB" id="A0A150G3M7"/>
<comment type="similarity">
    <text evidence="8">Belongs to the ADP/ATP translocase tlc family.</text>
</comment>
<sequence length="146" mass="15085">MPSNPLPPLPLGSKVMTAPLAAIGTTPLMAAVLVGSIQNVFSRAAKYSLFDPCKEMAYIPLDDEVKSKGKAAVDVVGNLVGKSGGAVLQQAVIFAFGSLAASTPFLGLLLTVIIGNWIRAVLSLEKQFHALRGDQGHAGGAKSKAE</sequence>
<organism evidence="9 10">
    <name type="scientific">Gonium pectorale</name>
    <name type="common">Green alga</name>
    <dbReference type="NCBI Taxonomy" id="33097"/>
    <lineage>
        <taxon>Eukaryota</taxon>
        <taxon>Viridiplantae</taxon>
        <taxon>Chlorophyta</taxon>
        <taxon>core chlorophytes</taxon>
        <taxon>Chlorophyceae</taxon>
        <taxon>CS clade</taxon>
        <taxon>Chlamydomonadales</taxon>
        <taxon>Volvocaceae</taxon>
        <taxon>Gonium</taxon>
    </lineage>
</organism>
<dbReference type="STRING" id="33097.A0A150G3M7"/>
<protein>
    <recommendedName>
        <fullName evidence="8">ADP,ATP carrier protein</fullName>
    </recommendedName>
</protein>
<name>A0A150G3M7_GONPE</name>
<dbReference type="GO" id="GO:0005524">
    <property type="term" value="F:ATP binding"/>
    <property type="evidence" value="ECO:0007669"/>
    <property type="project" value="UniProtKB-KW"/>
</dbReference>
<keyword evidence="7 8" id="KW-0472">Membrane</keyword>
<gene>
    <name evidence="9" type="ORF">GPECTOR_68g372</name>
</gene>
<dbReference type="EMBL" id="LSYV01000069">
    <property type="protein sequence ID" value="KXZ44401.1"/>
    <property type="molecule type" value="Genomic_DNA"/>
</dbReference>
<dbReference type="PANTHER" id="PTHR31187">
    <property type="match status" value="1"/>
</dbReference>
<keyword evidence="5 8" id="KW-0067">ATP-binding</keyword>
<comment type="caution">
    <text evidence="9">The sequence shown here is derived from an EMBL/GenBank/DDBJ whole genome shotgun (WGS) entry which is preliminary data.</text>
</comment>
<keyword evidence="3 8" id="KW-0812">Transmembrane</keyword>
<reference evidence="10" key="1">
    <citation type="journal article" date="2016" name="Nat. Commun.">
        <title>The Gonium pectorale genome demonstrates co-option of cell cycle regulation during the evolution of multicellularity.</title>
        <authorList>
            <person name="Hanschen E.R."/>
            <person name="Marriage T.N."/>
            <person name="Ferris P.J."/>
            <person name="Hamaji T."/>
            <person name="Toyoda A."/>
            <person name="Fujiyama A."/>
            <person name="Neme R."/>
            <person name="Noguchi H."/>
            <person name="Minakuchi Y."/>
            <person name="Suzuki M."/>
            <person name="Kawai-Toyooka H."/>
            <person name="Smith D.R."/>
            <person name="Sparks H."/>
            <person name="Anderson J."/>
            <person name="Bakaric R."/>
            <person name="Luria V."/>
            <person name="Karger A."/>
            <person name="Kirschner M.W."/>
            <person name="Durand P.M."/>
            <person name="Michod R.E."/>
            <person name="Nozaki H."/>
            <person name="Olson B.J."/>
        </authorList>
    </citation>
    <scope>NUCLEOTIDE SEQUENCE [LARGE SCALE GENOMIC DNA]</scope>
    <source>
        <strain evidence="10">NIES-2863</strain>
    </source>
</reference>
<feature type="transmembrane region" description="Helical" evidence="8">
    <location>
        <begin position="20"/>
        <end position="41"/>
    </location>
</feature>
<evidence type="ECO:0000256" key="4">
    <source>
        <dbReference type="ARBA" id="ARBA00022741"/>
    </source>
</evidence>
<evidence type="ECO:0000256" key="1">
    <source>
        <dbReference type="ARBA" id="ARBA00004141"/>
    </source>
</evidence>
<feature type="transmembrane region" description="Helical" evidence="8">
    <location>
        <begin position="92"/>
        <end position="118"/>
    </location>
</feature>
<keyword evidence="2 8" id="KW-0813">Transport</keyword>
<evidence type="ECO:0000256" key="2">
    <source>
        <dbReference type="ARBA" id="ARBA00022448"/>
    </source>
</evidence>
<dbReference type="GO" id="GO:0031969">
    <property type="term" value="C:chloroplast membrane"/>
    <property type="evidence" value="ECO:0007669"/>
    <property type="project" value="UniProtKB-SubCell"/>
</dbReference>
<keyword evidence="8" id="KW-0150">Chloroplast</keyword>
<keyword evidence="10" id="KW-1185">Reference proteome</keyword>
<keyword evidence="6 8" id="KW-1133">Transmembrane helix</keyword>
<evidence type="ECO:0000313" key="9">
    <source>
        <dbReference type="EMBL" id="KXZ44401.1"/>
    </source>
</evidence>
<dbReference type="InterPro" id="IPR004667">
    <property type="entry name" value="ADP_ATP_car_bac_type"/>
</dbReference>
<evidence type="ECO:0000256" key="5">
    <source>
        <dbReference type="ARBA" id="ARBA00022840"/>
    </source>
</evidence>
<dbReference type="Pfam" id="PF03219">
    <property type="entry name" value="TLC"/>
    <property type="match status" value="1"/>
</dbReference>
<evidence type="ECO:0000256" key="7">
    <source>
        <dbReference type="ARBA" id="ARBA00023136"/>
    </source>
</evidence>
<dbReference type="GO" id="GO:0005471">
    <property type="term" value="F:ATP:ADP antiporter activity"/>
    <property type="evidence" value="ECO:0007669"/>
    <property type="project" value="InterPro"/>
</dbReference>
<comment type="caution">
    <text evidence="8">Lacks conserved residue(s) required for the propagation of feature annotation.</text>
</comment>
<dbReference type="OrthoDB" id="2190844at2759"/>
<evidence type="ECO:0000256" key="6">
    <source>
        <dbReference type="ARBA" id="ARBA00022989"/>
    </source>
</evidence>
<comment type="subcellular location">
    <subcellularLocation>
        <location evidence="1">Membrane</location>
        <topology evidence="1">Multi-pass membrane protein</topology>
    </subcellularLocation>
    <subcellularLocation>
        <location evidence="8">Plastid</location>
        <location evidence="8">Chloroplast membrane</location>
        <topology evidence="8">Multi-pass membrane protein</topology>
    </subcellularLocation>
</comment>
<evidence type="ECO:0000256" key="3">
    <source>
        <dbReference type="ARBA" id="ARBA00022692"/>
    </source>
</evidence>
<accession>A0A150G3M7</accession>
<evidence type="ECO:0000256" key="8">
    <source>
        <dbReference type="RuleBase" id="RU363121"/>
    </source>
</evidence>
<evidence type="ECO:0000313" key="10">
    <source>
        <dbReference type="Proteomes" id="UP000075714"/>
    </source>
</evidence>
<keyword evidence="4 8" id="KW-0547">Nucleotide-binding</keyword>
<proteinExistence type="inferred from homology"/>
<dbReference type="Proteomes" id="UP000075714">
    <property type="component" value="Unassembled WGS sequence"/>
</dbReference>
<keyword evidence="8" id="KW-0934">Plastid</keyword>